<dbReference type="Proteomes" id="UP000032309">
    <property type="component" value="Unassembled WGS sequence"/>
</dbReference>
<organism evidence="1 2">
    <name type="scientific">Candidatus Brocadia sinica JPN1</name>
    <dbReference type="NCBI Taxonomy" id="1197129"/>
    <lineage>
        <taxon>Bacteria</taxon>
        <taxon>Pseudomonadati</taxon>
        <taxon>Planctomycetota</taxon>
        <taxon>Candidatus Brocadiia</taxon>
        <taxon>Candidatus Brocadiales</taxon>
        <taxon>Candidatus Brocadiaceae</taxon>
        <taxon>Candidatus Brocadia</taxon>
    </lineage>
</organism>
<name>A0ABQ0K083_9BACT</name>
<evidence type="ECO:0000313" key="1">
    <source>
        <dbReference type="EMBL" id="GAN34356.1"/>
    </source>
</evidence>
<accession>A0ABQ0K083</accession>
<proteinExistence type="predicted"/>
<protein>
    <submittedName>
        <fullName evidence="1">Uncharacterized conserved protein</fullName>
    </submittedName>
</protein>
<comment type="caution">
    <text evidence="1">The sequence shown here is derived from an EMBL/GenBank/DDBJ whole genome shotgun (WGS) entry which is preliminary data.</text>
</comment>
<evidence type="ECO:0000313" key="2">
    <source>
        <dbReference type="Proteomes" id="UP000032309"/>
    </source>
</evidence>
<sequence length="38" mass="4164">MKIHHPPLIPPVKGGKVPSPLVGEGLGEGYFRVNYHKN</sequence>
<dbReference type="EMBL" id="BAFN01000001">
    <property type="protein sequence ID" value="GAN34356.1"/>
    <property type="molecule type" value="Genomic_DNA"/>
</dbReference>
<reference evidence="2" key="1">
    <citation type="journal article" date="2015" name="Genome Announc.">
        <title>Draft Genome Sequence of an Anaerobic Ammonium-Oxidizing Bacterium, "Candidatus Brocadia sinica".</title>
        <authorList>
            <person name="Oshiki M."/>
            <person name="Shinyako-Hata K."/>
            <person name="Satoh H."/>
            <person name="Okabe S."/>
        </authorList>
    </citation>
    <scope>NUCLEOTIDE SEQUENCE [LARGE SCALE GENOMIC DNA]</scope>
    <source>
        <strain evidence="2">JPN1</strain>
    </source>
</reference>
<gene>
    <name evidence="1" type="ORF">BROSI_A2892</name>
</gene>
<keyword evidence="2" id="KW-1185">Reference proteome</keyword>